<evidence type="ECO:0000313" key="4">
    <source>
        <dbReference type="Proteomes" id="UP000315133"/>
    </source>
</evidence>
<dbReference type="RefSeq" id="WP_141819616.1">
    <property type="nucleotide sequence ID" value="NZ_BAAAIL010000001.1"/>
</dbReference>
<protein>
    <recommendedName>
        <fullName evidence="5">OB-fold protein</fullName>
    </recommendedName>
</protein>
<dbReference type="AlphaFoldDB" id="A0A543KRT3"/>
<accession>A0A543KRT3</accession>
<dbReference type="PANTHER" id="PTHR34075">
    <property type="entry name" value="BLR3430 PROTEIN"/>
    <property type="match status" value="1"/>
</dbReference>
<evidence type="ECO:0000313" key="3">
    <source>
        <dbReference type="EMBL" id="TQM97784.1"/>
    </source>
</evidence>
<name>A0A543KRT3_9MICO</name>
<keyword evidence="4" id="KW-1185">Reference proteome</keyword>
<feature type="domain" description="ChsH2 C-terminal OB-fold" evidence="1">
    <location>
        <begin position="55"/>
        <end position="118"/>
    </location>
</feature>
<reference evidence="3 4" key="1">
    <citation type="submission" date="2019-06" db="EMBL/GenBank/DDBJ databases">
        <title>Sequencing the genomes of 1000 actinobacteria strains.</title>
        <authorList>
            <person name="Klenk H.-P."/>
        </authorList>
    </citation>
    <scope>NUCLEOTIDE SEQUENCE [LARGE SCALE GENOMIC DNA]</scope>
    <source>
        <strain evidence="3 4">DSM 12362</strain>
    </source>
</reference>
<dbReference type="InterPro" id="IPR012340">
    <property type="entry name" value="NA-bd_OB-fold"/>
</dbReference>
<dbReference type="InterPro" id="IPR052513">
    <property type="entry name" value="Thioester_dehydratase-like"/>
</dbReference>
<dbReference type="EMBL" id="VFPU01000001">
    <property type="protein sequence ID" value="TQM97784.1"/>
    <property type="molecule type" value="Genomic_DNA"/>
</dbReference>
<dbReference type="Proteomes" id="UP000315133">
    <property type="component" value="Unassembled WGS sequence"/>
</dbReference>
<evidence type="ECO:0000259" key="2">
    <source>
        <dbReference type="Pfam" id="PF12172"/>
    </source>
</evidence>
<dbReference type="Gene3D" id="6.10.30.10">
    <property type="match status" value="1"/>
</dbReference>
<organism evidence="3 4">
    <name type="scientific">Ornithinimicrobium humiphilum</name>
    <dbReference type="NCBI Taxonomy" id="125288"/>
    <lineage>
        <taxon>Bacteria</taxon>
        <taxon>Bacillati</taxon>
        <taxon>Actinomycetota</taxon>
        <taxon>Actinomycetes</taxon>
        <taxon>Micrococcales</taxon>
        <taxon>Ornithinimicrobiaceae</taxon>
        <taxon>Ornithinimicrobium</taxon>
    </lineage>
</organism>
<sequence>MEPSRPLPEPTVVTRPFWEAAAQRRLLAPRCRACGRWFFPPHLVCPHCREADWEWAQSSGRGELYSFTVVHRAPQPGFDPPYVLAVVDLEEGFELMTNIVGADPAGLRIGQRVRVTWQEAGDMVLPVFTPADGGTA</sequence>
<evidence type="ECO:0000259" key="1">
    <source>
        <dbReference type="Pfam" id="PF01796"/>
    </source>
</evidence>
<evidence type="ECO:0008006" key="5">
    <source>
        <dbReference type="Google" id="ProtNLM"/>
    </source>
</evidence>
<dbReference type="OrthoDB" id="7470921at2"/>
<comment type="caution">
    <text evidence="3">The sequence shown here is derived from an EMBL/GenBank/DDBJ whole genome shotgun (WGS) entry which is preliminary data.</text>
</comment>
<gene>
    <name evidence="3" type="ORF">FB476_2709</name>
</gene>
<dbReference type="PANTHER" id="PTHR34075:SF5">
    <property type="entry name" value="BLR3430 PROTEIN"/>
    <property type="match status" value="1"/>
</dbReference>
<dbReference type="SUPFAM" id="SSF50249">
    <property type="entry name" value="Nucleic acid-binding proteins"/>
    <property type="match status" value="1"/>
</dbReference>
<dbReference type="InterPro" id="IPR002878">
    <property type="entry name" value="ChsH2_C"/>
</dbReference>
<dbReference type="Pfam" id="PF01796">
    <property type="entry name" value="OB_ChsH2_C"/>
    <property type="match status" value="1"/>
</dbReference>
<feature type="domain" description="ChsH2 rubredoxin-like zinc ribbon" evidence="2">
    <location>
        <begin position="18"/>
        <end position="54"/>
    </location>
</feature>
<dbReference type="Pfam" id="PF12172">
    <property type="entry name" value="zf-ChsH2"/>
    <property type="match status" value="1"/>
</dbReference>
<dbReference type="InterPro" id="IPR022002">
    <property type="entry name" value="ChsH2_Znr"/>
</dbReference>
<proteinExistence type="predicted"/>